<dbReference type="InterPro" id="IPR028939">
    <property type="entry name" value="P5C_Rdtase_cat_N"/>
</dbReference>
<evidence type="ECO:0000259" key="1">
    <source>
        <dbReference type="Pfam" id="PF03807"/>
    </source>
</evidence>
<dbReference type="Gene3D" id="3.40.50.720">
    <property type="entry name" value="NAD(P)-binding Rossmann-like Domain"/>
    <property type="match status" value="1"/>
</dbReference>
<evidence type="ECO:0000313" key="3">
    <source>
        <dbReference type="EMBL" id="MPR34713.1"/>
    </source>
</evidence>
<dbReference type="InterPro" id="IPR008927">
    <property type="entry name" value="6-PGluconate_DH-like_C_sf"/>
</dbReference>
<dbReference type="PANTHER" id="PTHR40459:SF1">
    <property type="entry name" value="CONSERVED HYPOTHETICAL ALANINE AND LEUCINE RICH PROTEIN"/>
    <property type="match status" value="1"/>
</dbReference>
<gene>
    <name evidence="3" type="ORF">GBK04_15450</name>
</gene>
<name>A0A7C9FYP2_9BACT</name>
<dbReference type="InterPro" id="IPR036291">
    <property type="entry name" value="NAD(P)-bd_dom_sf"/>
</dbReference>
<dbReference type="SUPFAM" id="SSF51735">
    <property type="entry name" value="NAD(P)-binding Rossmann-fold domains"/>
    <property type="match status" value="1"/>
</dbReference>
<dbReference type="Pfam" id="PF03807">
    <property type="entry name" value="F420_oxidored"/>
    <property type="match status" value="1"/>
</dbReference>
<organism evidence="3 4">
    <name type="scientific">Salmonirosea aquatica</name>
    <dbReference type="NCBI Taxonomy" id="2654236"/>
    <lineage>
        <taxon>Bacteria</taxon>
        <taxon>Pseudomonadati</taxon>
        <taxon>Bacteroidota</taxon>
        <taxon>Cytophagia</taxon>
        <taxon>Cytophagales</taxon>
        <taxon>Spirosomataceae</taxon>
        <taxon>Salmonirosea</taxon>
    </lineage>
</organism>
<dbReference type="Pfam" id="PF10728">
    <property type="entry name" value="DUF2520"/>
    <property type="match status" value="1"/>
</dbReference>
<dbReference type="SUPFAM" id="SSF48179">
    <property type="entry name" value="6-phosphogluconate dehydrogenase C-terminal domain-like"/>
    <property type="match status" value="1"/>
</dbReference>
<proteinExistence type="predicted"/>
<evidence type="ECO:0000259" key="2">
    <source>
        <dbReference type="Pfam" id="PF10728"/>
    </source>
</evidence>
<protein>
    <submittedName>
        <fullName evidence="3">DUF2520 domain-containing protein</fullName>
    </submittedName>
</protein>
<sequence length="267" mass="29852">MKISFIGAGNVAWHLAQAFEAAGHLICEVYSRDPQHARQLTSLLYDAAIQPDLNFSESVADLILIAASDDALESIIERVVLPANVMLANASGSRSLADLQHLVEVHSDVPVRTGVLYPLQTFTKEVSLDYSEIPFCIEATDDETEASLIKLAQTVSSCVQLGDSEERRNLHIAAVFACNFTNHLLSIAHDLLELEKLSFDLLKPLIRETTHKALQSKDPATMQTGPARRSDWATTSRHLEYLQELNPEWAAIYRLMTEDIRERHFEE</sequence>
<dbReference type="Gene3D" id="1.10.1040.20">
    <property type="entry name" value="ProC-like, C-terminal domain"/>
    <property type="match status" value="1"/>
</dbReference>
<reference evidence="3 4" key="1">
    <citation type="submission" date="2019-10" db="EMBL/GenBank/DDBJ databases">
        <title>Draft Genome Sequence of Cytophagaceae sp. SJW1-29.</title>
        <authorList>
            <person name="Choi A."/>
        </authorList>
    </citation>
    <scope>NUCLEOTIDE SEQUENCE [LARGE SCALE GENOMIC DNA]</scope>
    <source>
        <strain evidence="3 4">SJW1-29</strain>
    </source>
</reference>
<dbReference type="InterPro" id="IPR037108">
    <property type="entry name" value="TM1727-like_C_sf"/>
</dbReference>
<comment type="caution">
    <text evidence="3">The sequence shown here is derived from an EMBL/GenBank/DDBJ whole genome shotgun (WGS) entry which is preliminary data.</text>
</comment>
<keyword evidence="4" id="KW-1185">Reference proteome</keyword>
<dbReference type="EMBL" id="WHLY01000002">
    <property type="protein sequence ID" value="MPR34713.1"/>
    <property type="molecule type" value="Genomic_DNA"/>
</dbReference>
<feature type="domain" description="Pyrroline-5-carboxylate reductase catalytic N-terminal" evidence="1">
    <location>
        <begin position="2"/>
        <end position="79"/>
    </location>
</feature>
<dbReference type="PANTHER" id="PTHR40459">
    <property type="entry name" value="CONSERVED HYPOTHETICAL ALANINE AND LEUCINE RICH PROTEIN"/>
    <property type="match status" value="1"/>
</dbReference>
<evidence type="ECO:0000313" key="4">
    <source>
        <dbReference type="Proteomes" id="UP000479293"/>
    </source>
</evidence>
<dbReference type="Proteomes" id="UP000479293">
    <property type="component" value="Unassembled WGS sequence"/>
</dbReference>
<dbReference type="AlphaFoldDB" id="A0A7C9FYP2"/>
<accession>A0A7C9FYP2</accession>
<dbReference type="RefSeq" id="WP_152761161.1">
    <property type="nucleotide sequence ID" value="NZ_WHLY01000002.1"/>
</dbReference>
<feature type="domain" description="DUF2520" evidence="2">
    <location>
        <begin position="133"/>
        <end position="259"/>
    </location>
</feature>
<dbReference type="InterPro" id="IPR018931">
    <property type="entry name" value="DUF2520"/>
</dbReference>